<sequence length="385" mass="43490">MPYDFDRVIPRRGSNSYKWDSALDDSVLPMWVADMDFRTAPAIISALEKRVSHGIFGYTKVPAAYFDAVTRWFALQHGFVFNKDWLLYTTGVVPALSAIIQALTEFGDKVIVQTPVYNCFFSSIRNQRCEVVASNLIYRDGTYAIDFTSLEQKAADPKVKLFLLCNPHNPVGRVWSREELIRIGDICLSHGVTVIVDEIHCDLVYSGHRHIPFASLSEAFLQNSVTCTSPSKTFNLAGLQVANILAANDEIRQKIDKSLNVNEVCEINPFAVEALIAAYNEGEPWLRALMCYLHDNYEYLCDFFMQHLPQFRVLPLQATYLVWVDCSVLKQSASNIAAMLLKREKLWVNEGSLYGASGEDFIRINIACPREILIEGLIRIQNALG</sequence>
<evidence type="ECO:0000256" key="4">
    <source>
        <dbReference type="ARBA" id="ARBA00023239"/>
    </source>
</evidence>
<dbReference type="Pfam" id="PF00155">
    <property type="entry name" value="Aminotran_1_2"/>
    <property type="match status" value="1"/>
</dbReference>
<dbReference type="CDD" id="cd00609">
    <property type="entry name" value="AAT_like"/>
    <property type="match status" value="1"/>
</dbReference>
<organism evidence="7 8">
    <name type="scientific">Citrobacter freundii</name>
    <dbReference type="NCBI Taxonomy" id="546"/>
    <lineage>
        <taxon>Bacteria</taxon>
        <taxon>Pseudomonadati</taxon>
        <taxon>Pseudomonadota</taxon>
        <taxon>Gammaproteobacteria</taxon>
        <taxon>Enterobacterales</taxon>
        <taxon>Enterobacteriaceae</taxon>
        <taxon>Citrobacter</taxon>
        <taxon>Citrobacter freundii complex</taxon>
    </lineage>
</organism>
<dbReference type="EMBL" id="NEFA01000070">
    <property type="protein sequence ID" value="OYQ93076.1"/>
    <property type="molecule type" value="Genomic_DNA"/>
</dbReference>
<keyword evidence="3" id="KW-0663">Pyridoxal phosphate</keyword>
<evidence type="ECO:0000313" key="8">
    <source>
        <dbReference type="Proteomes" id="UP000215827"/>
    </source>
</evidence>
<dbReference type="GO" id="GO:0030170">
    <property type="term" value="F:pyridoxal phosphate binding"/>
    <property type="evidence" value="ECO:0007669"/>
    <property type="project" value="InterPro"/>
</dbReference>
<dbReference type="InterPro" id="IPR051798">
    <property type="entry name" value="Class-II_PLP-Dep_Aminotrans"/>
</dbReference>
<dbReference type="Proteomes" id="UP000215827">
    <property type="component" value="Unassembled WGS sequence"/>
</dbReference>
<dbReference type="NCBIfam" id="TIGR04350">
    <property type="entry name" value="C_S_lyase_PatB"/>
    <property type="match status" value="1"/>
</dbReference>
<keyword evidence="4" id="KW-0456">Lyase</keyword>
<evidence type="ECO:0000256" key="1">
    <source>
        <dbReference type="ARBA" id="ARBA00001933"/>
    </source>
</evidence>
<evidence type="ECO:0000256" key="2">
    <source>
        <dbReference type="ARBA" id="ARBA00012224"/>
    </source>
</evidence>
<dbReference type="Gene3D" id="3.90.1150.10">
    <property type="entry name" value="Aspartate Aminotransferase, domain 1"/>
    <property type="match status" value="1"/>
</dbReference>
<name>A0AA44NFY4_CITFR</name>
<comment type="cofactor">
    <cofactor evidence="1">
        <name>pyridoxal 5'-phosphate</name>
        <dbReference type="ChEBI" id="CHEBI:597326"/>
    </cofactor>
</comment>
<dbReference type="EC" id="4.4.1.13" evidence="2"/>
<reference evidence="7 8" key="1">
    <citation type="submission" date="2017-04" db="EMBL/GenBank/DDBJ databases">
        <title>Emergence of KPC-2-producing Citrobacter isolates from sediments of a Chinese river.</title>
        <authorList>
            <person name="Zheng B."/>
        </authorList>
    </citation>
    <scope>NUCLEOTIDE SEQUENCE [LARGE SCALE GENOMIC DNA]</scope>
    <source>
        <strain evidence="7 8">C191</strain>
    </source>
</reference>
<gene>
    <name evidence="7" type="ORF">B9P89_28040</name>
</gene>
<dbReference type="Gene3D" id="3.40.640.10">
    <property type="entry name" value="Type I PLP-dependent aspartate aminotransferase-like (Major domain)"/>
    <property type="match status" value="1"/>
</dbReference>
<evidence type="ECO:0000256" key="5">
    <source>
        <dbReference type="ARBA" id="ARBA00037974"/>
    </source>
</evidence>
<accession>A0AA44NFY4</accession>
<comment type="similarity">
    <text evidence="5">Belongs to the class-II pyridoxal-phosphate-dependent aminotransferase family. MalY/PatB cystathionine beta-lyase subfamily.</text>
</comment>
<protein>
    <recommendedName>
        <fullName evidence="2">cysteine-S-conjugate beta-lyase</fullName>
        <ecNumber evidence="2">4.4.1.13</ecNumber>
    </recommendedName>
</protein>
<dbReference type="GO" id="GO:0047804">
    <property type="term" value="F:cysteine-S-conjugate beta-lyase activity"/>
    <property type="evidence" value="ECO:0007669"/>
    <property type="project" value="UniProtKB-EC"/>
</dbReference>
<dbReference type="PANTHER" id="PTHR43525">
    <property type="entry name" value="PROTEIN MALY"/>
    <property type="match status" value="1"/>
</dbReference>
<dbReference type="InterPro" id="IPR015422">
    <property type="entry name" value="PyrdxlP-dep_Trfase_small"/>
</dbReference>
<dbReference type="InterPro" id="IPR004839">
    <property type="entry name" value="Aminotransferase_I/II_large"/>
</dbReference>
<feature type="domain" description="Aminotransferase class I/classII large" evidence="6">
    <location>
        <begin position="34"/>
        <end position="370"/>
    </location>
</feature>
<proteinExistence type="inferred from homology"/>
<dbReference type="InterPro" id="IPR015421">
    <property type="entry name" value="PyrdxlP-dep_Trfase_major"/>
</dbReference>
<dbReference type="PANTHER" id="PTHR43525:SF1">
    <property type="entry name" value="PROTEIN MALY"/>
    <property type="match status" value="1"/>
</dbReference>
<dbReference type="InterPro" id="IPR027619">
    <property type="entry name" value="C-S_lyase_PatB-like"/>
</dbReference>
<dbReference type="InterPro" id="IPR015424">
    <property type="entry name" value="PyrdxlP-dep_Trfase"/>
</dbReference>
<evidence type="ECO:0000259" key="6">
    <source>
        <dbReference type="Pfam" id="PF00155"/>
    </source>
</evidence>
<dbReference type="SUPFAM" id="SSF53383">
    <property type="entry name" value="PLP-dependent transferases"/>
    <property type="match status" value="1"/>
</dbReference>
<dbReference type="RefSeq" id="WP_094543504.1">
    <property type="nucleotide sequence ID" value="NZ_NEEZ01000070.1"/>
</dbReference>
<dbReference type="AlphaFoldDB" id="A0AA44NFY4"/>
<comment type="caution">
    <text evidence="7">The sequence shown here is derived from an EMBL/GenBank/DDBJ whole genome shotgun (WGS) entry which is preliminary data.</text>
</comment>
<evidence type="ECO:0000256" key="3">
    <source>
        <dbReference type="ARBA" id="ARBA00022898"/>
    </source>
</evidence>
<evidence type="ECO:0000313" key="7">
    <source>
        <dbReference type="EMBL" id="OYQ93076.1"/>
    </source>
</evidence>